<dbReference type="FunFam" id="3.40.50.10420:FF:000007">
    <property type="entry name" value="5-formyltetrahydrofolate cyclo-ligase"/>
    <property type="match status" value="1"/>
</dbReference>
<dbReference type="AlphaFoldDB" id="A0A1Y1VBE2"/>
<dbReference type="Proteomes" id="UP000193719">
    <property type="component" value="Unassembled WGS sequence"/>
</dbReference>
<dbReference type="GO" id="GO:0005524">
    <property type="term" value="F:ATP binding"/>
    <property type="evidence" value="ECO:0007669"/>
    <property type="project" value="UniProtKB-KW"/>
</dbReference>
<dbReference type="Gene3D" id="3.40.50.10420">
    <property type="entry name" value="NagB/RpiA/CoA transferase-like"/>
    <property type="match status" value="1"/>
</dbReference>
<dbReference type="GO" id="GO:0035999">
    <property type="term" value="P:tetrahydrofolate interconversion"/>
    <property type="evidence" value="ECO:0007669"/>
    <property type="project" value="TreeGrafter"/>
</dbReference>
<protein>
    <recommendedName>
        <fullName evidence="5">5-formyltetrahydrofolate cyclo-ligase</fullName>
        <ecNumber evidence="5">6.3.3.2</ecNumber>
    </recommendedName>
</protein>
<dbReference type="PANTHER" id="PTHR23407:SF1">
    <property type="entry name" value="5-FORMYLTETRAHYDROFOLATE CYCLO-LIGASE"/>
    <property type="match status" value="1"/>
</dbReference>
<name>A0A1Y1VBE2_9FUNG</name>
<dbReference type="Pfam" id="PF01812">
    <property type="entry name" value="5-FTHF_cyc-lig"/>
    <property type="match status" value="1"/>
</dbReference>
<sequence>MTTETSVITNKKLLRNQLRNLLKTITENELVYQSNEIFKRVISLKEYQECKNISIYLHMPKGEVRTESLLKHALKSGKNCYVPYIINGTEMEMVKINSWEEFLSYPKTKWGYPEPSGMTENSTALKNKEGLDLIIVPGMAFDLKGNRLGHGKGYYDRYIERAKQFSKLGNKEGPYCVSLSLNEQLLEQDIPTNQFDVKPDIIITPQGSVSQITQKTEETKMAETEELEDWELEEFEPIAVPTIEKKQYSLQTESYINGYTPQVKILKRDKDEVKQKFEESQIKRTIINTKKSLAEREEEYRKARLKIFGKSE</sequence>
<dbReference type="NCBIfam" id="TIGR02727">
    <property type="entry name" value="MTHFS_bact"/>
    <property type="match status" value="1"/>
</dbReference>
<dbReference type="InterPro" id="IPR002698">
    <property type="entry name" value="FTHF_cligase"/>
</dbReference>
<dbReference type="PROSITE" id="PS51673">
    <property type="entry name" value="SUZ"/>
    <property type="match status" value="1"/>
</dbReference>
<dbReference type="InterPro" id="IPR024185">
    <property type="entry name" value="FTHF_cligase-like_sf"/>
</dbReference>
<evidence type="ECO:0000256" key="2">
    <source>
        <dbReference type="ARBA" id="ARBA00022741"/>
    </source>
</evidence>
<reference evidence="7 8" key="2">
    <citation type="submission" date="2016-08" db="EMBL/GenBank/DDBJ databases">
        <title>Pervasive Adenine N6-methylation of Active Genes in Fungi.</title>
        <authorList>
            <consortium name="DOE Joint Genome Institute"/>
            <person name="Mondo S.J."/>
            <person name="Dannebaum R.O."/>
            <person name="Kuo R.C."/>
            <person name="Labutti K."/>
            <person name="Haridas S."/>
            <person name="Kuo A."/>
            <person name="Salamov A."/>
            <person name="Ahrendt S.R."/>
            <person name="Lipzen A."/>
            <person name="Sullivan W."/>
            <person name="Andreopoulos W.B."/>
            <person name="Clum A."/>
            <person name="Lindquist E."/>
            <person name="Daum C."/>
            <person name="Ramamoorthy G.K."/>
            <person name="Gryganskyi A."/>
            <person name="Culley D."/>
            <person name="Magnuson J.K."/>
            <person name="James T.Y."/>
            <person name="O'Malley M.A."/>
            <person name="Stajich J.E."/>
            <person name="Spatafora J.W."/>
            <person name="Visel A."/>
            <person name="Grigoriev I.V."/>
        </authorList>
    </citation>
    <scope>NUCLEOTIDE SEQUENCE [LARGE SCALE GENOMIC DNA]</scope>
    <source>
        <strain evidence="8">finn</strain>
    </source>
</reference>
<evidence type="ECO:0000256" key="4">
    <source>
        <dbReference type="ARBA" id="ARBA00036539"/>
    </source>
</evidence>
<evidence type="ECO:0000256" key="3">
    <source>
        <dbReference type="ARBA" id="ARBA00022840"/>
    </source>
</evidence>
<evidence type="ECO:0000256" key="5">
    <source>
        <dbReference type="ARBA" id="ARBA00038966"/>
    </source>
</evidence>
<evidence type="ECO:0000256" key="1">
    <source>
        <dbReference type="ARBA" id="ARBA00010638"/>
    </source>
</evidence>
<evidence type="ECO:0000259" key="6">
    <source>
        <dbReference type="PROSITE" id="PS51673"/>
    </source>
</evidence>
<dbReference type="STRING" id="1754191.A0A1Y1VBE2"/>
<dbReference type="EMBL" id="MCFH01000019">
    <property type="protein sequence ID" value="ORX51084.1"/>
    <property type="molecule type" value="Genomic_DNA"/>
</dbReference>
<evidence type="ECO:0000313" key="7">
    <source>
        <dbReference type="EMBL" id="ORX51084.1"/>
    </source>
</evidence>
<reference evidence="7 8" key="1">
    <citation type="submission" date="2016-08" db="EMBL/GenBank/DDBJ databases">
        <title>Genomes of anaerobic fungi encode conserved fungal cellulosomes for biomass hydrolysis.</title>
        <authorList>
            <consortium name="DOE Joint Genome Institute"/>
            <person name="Haitjema C.H."/>
            <person name="Gilmore S.P."/>
            <person name="Henske J.K."/>
            <person name="Solomon K.V."/>
            <person name="De Groot R."/>
            <person name="Kuo A."/>
            <person name="Mondo S.J."/>
            <person name="Salamov A.A."/>
            <person name="Labutti K."/>
            <person name="Zhao Z."/>
            <person name="Chiniquy J."/>
            <person name="Barry K."/>
            <person name="Brewer H.M."/>
            <person name="Purvine S.O."/>
            <person name="Wright A.T."/>
            <person name="Boxma B."/>
            <person name="Van Alen T."/>
            <person name="Hackstein J.H."/>
            <person name="Baker S.E."/>
            <person name="Grigoriev I.V."/>
            <person name="O'Malley M.A."/>
        </authorList>
    </citation>
    <scope>NUCLEOTIDE SEQUENCE [LARGE SCALE GENOMIC DNA]</scope>
    <source>
        <strain evidence="8">finn</strain>
    </source>
</reference>
<keyword evidence="8" id="KW-1185">Reference proteome</keyword>
<dbReference type="OrthoDB" id="2015992at2759"/>
<organism evidence="7 8">
    <name type="scientific">Piromyces finnis</name>
    <dbReference type="NCBI Taxonomy" id="1754191"/>
    <lineage>
        <taxon>Eukaryota</taxon>
        <taxon>Fungi</taxon>
        <taxon>Fungi incertae sedis</taxon>
        <taxon>Chytridiomycota</taxon>
        <taxon>Chytridiomycota incertae sedis</taxon>
        <taxon>Neocallimastigomycetes</taxon>
        <taxon>Neocallimastigales</taxon>
        <taxon>Neocallimastigaceae</taxon>
        <taxon>Piromyces</taxon>
    </lineage>
</organism>
<evidence type="ECO:0000313" key="8">
    <source>
        <dbReference type="Proteomes" id="UP000193719"/>
    </source>
</evidence>
<dbReference type="EC" id="6.3.3.2" evidence="5"/>
<proteinExistence type="inferred from homology"/>
<dbReference type="Pfam" id="PF12752">
    <property type="entry name" value="SUZ"/>
    <property type="match status" value="1"/>
</dbReference>
<dbReference type="GO" id="GO:0005739">
    <property type="term" value="C:mitochondrion"/>
    <property type="evidence" value="ECO:0007669"/>
    <property type="project" value="TreeGrafter"/>
</dbReference>
<dbReference type="InterPro" id="IPR037171">
    <property type="entry name" value="NagB/RpiA_transferase-like"/>
</dbReference>
<accession>A0A1Y1VBE2</accession>
<comment type="catalytic activity">
    <reaction evidence="4">
        <text>(6S)-5-formyl-5,6,7,8-tetrahydrofolate + ATP = (6R)-5,10-methenyltetrahydrofolate + ADP + phosphate</text>
        <dbReference type="Rhea" id="RHEA:10488"/>
        <dbReference type="ChEBI" id="CHEBI:30616"/>
        <dbReference type="ChEBI" id="CHEBI:43474"/>
        <dbReference type="ChEBI" id="CHEBI:57455"/>
        <dbReference type="ChEBI" id="CHEBI:57457"/>
        <dbReference type="ChEBI" id="CHEBI:456216"/>
        <dbReference type="EC" id="6.3.3.2"/>
    </reaction>
</comment>
<dbReference type="InterPro" id="IPR024771">
    <property type="entry name" value="SUZ"/>
</dbReference>
<keyword evidence="2" id="KW-0547">Nucleotide-binding</keyword>
<keyword evidence="3" id="KW-0067">ATP-binding</keyword>
<dbReference type="PANTHER" id="PTHR23407">
    <property type="entry name" value="ATPASE INHIBITOR/5-FORMYLTETRAHYDROFOLATE CYCLO-LIGASE"/>
    <property type="match status" value="1"/>
</dbReference>
<dbReference type="GO" id="GO:0030272">
    <property type="term" value="F:5-formyltetrahydrofolate cyclo-ligase activity"/>
    <property type="evidence" value="ECO:0007669"/>
    <property type="project" value="UniProtKB-EC"/>
</dbReference>
<dbReference type="GO" id="GO:0009396">
    <property type="term" value="P:folic acid-containing compound biosynthetic process"/>
    <property type="evidence" value="ECO:0007669"/>
    <property type="project" value="TreeGrafter"/>
</dbReference>
<comment type="caution">
    <text evidence="7">The sequence shown here is derived from an EMBL/GenBank/DDBJ whole genome shotgun (WGS) entry which is preliminary data.</text>
</comment>
<dbReference type="SUPFAM" id="SSF100950">
    <property type="entry name" value="NagB/RpiA/CoA transferase-like"/>
    <property type="match status" value="1"/>
</dbReference>
<gene>
    <name evidence="7" type="ORF">BCR36DRAFT_583145</name>
</gene>
<comment type="similarity">
    <text evidence="1">Belongs to the 5-formyltetrahydrofolate cyclo-ligase family.</text>
</comment>
<feature type="domain" description="SUZ" evidence="6">
    <location>
        <begin position="237"/>
        <end position="312"/>
    </location>
</feature>